<dbReference type="PROSITE" id="PS51257">
    <property type="entry name" value="PROKAR_LIPOPROTEIN"/>
    <property type="match status" value="1"/>
</dbReference>
<evidence type="ECO:0000259" key="1">
    <source>
        <dbReference type="Pfam" id="PF06439"/>
    </source>
</evidence>
<reference evidence="2 3" key="1">
    <citation type="submission" date="2017-06" db="EMBL/GenBank/DDBJ databases">
        <authorList>
            <consortium name="Pathogen Informatics"/>
        </authorList>
    </citation>
    <scope>NUCLEOTIDE SEQUENCE [LARGE SCALE GENOMIC DNA]</scope>
    <source>
        <strain evidence="2 3">NCTC12149</strain>
    </source>
</reference>
<dbReference type="Proteomes" id="UP000215355">
    <property type="component" value="Chromosome 1"/>
</dbReference>
<dbReference type="Pfam" id="PF06439">
    <property type="entry name" value="3keto-disac_hyd"/>
    <property type="match status" value="1"/>
</dbReference>
<dbReference type="GO" id="GO:0016787">
    <property type="term" value="F:hydrolase activity"/>
    <property type="evidence" value="ECO:0007669"/>
    <property type="project" value="InterPro"/>
</dbReference>
<proteinExistence type="predicted"/>
<evidence type="ECO:0000313" key="2">
    <source>
        <dbReference type="EMBL" id="SNV60434.1"/>
    </source>
</evidence>
<dbReference type="Gene3D" id="2.60.120.560">
    <property type="entry name" value="Exo-inulinase, domain 1"/>
    <property type="match status" value="1"/>
</dbReference>
<protein>
    <submittedName>
        <fullName evidence="2">Domain of Uncharacterized Function (DUF1080)</fullName>
    </submittedName>
</protein>
<dbReference type="InterPro" id="IPR010496">
    <property type="entry name" value="AL/BT2_dom"/>
</dbReference>
<accession>A0AAJ5C1R9</accession>
<dbReference type="AlphaFoldDB" id="A0AAJ5C1R9"/>
<gene>
    <name evidence="2" type="ORF">SAMEA4412673_03609</name>
</gene>
<sequence length="254" mass="29040">MVYRILNNKLTFSSIILMFCAMQILVSCSSTKDAQKYSKDKQSNKSDKNEFLPLFDGVSTKGWNTYGKSTVGKAWRVSDGALHLSVEGQPKSERGDLVTNKEYENFHLKLKWKISKKGNSGIIFNIKEDTTLYPATYNSGMEMQVLDNDLHGDGKIKKHRTGDLYDLISSSSEPVKPVGMWNQVEIISNRGQLDFYLNDVHILSTTLFDDSWKELISKSKFRKMPGFGTYKKGRIGLQDHDDEVWYKDILIKEL</sequence>
<name>A0AAJ5C1R9_9SPHI</name>
<feature type="domain" description="3-keto-alpha-glucoside-1,2-lyase/3-keto-2-hydroxy-glucal hydratase" evidence="1">
    <location>
        <begin position="51"/>
        <end position="252"/>
    </location>
</feature>
<organism evidence="2 3">
    <name type="scientific">Sphingobacterium mizutaii</name>
    <dbReference type="NCBI Taxonomy" id="1010"/>
    <lineage>
        <taxon>Bacteria</taxon>
        <taxon>Pseudomonadati</taxon>
        <taxon>Bacteroidota</taxon>
        <taxon>Sphingobacteriia</taxon>
        <taxon>Sphingobacteriales</taxon>
        <taxon>Sphingobacteriaceae</taxon>
        <taxon>Sphingobacterium</taxon>
    </lineage>
</organism>
<dbReference type="EMBL" id="LT906468">
    <property type="protein sequence ID" value="SNV60434.1"/>
    <property type="molecule type" value="Genomic_DNA"/>
</dbReference>
<evidence type="ECO:0000313" key="3">
    <source>
        <dbReference type="Proteomes" id="UP000215355"/>
    </source>
</evidence>
<dbReference type="KEGG" id="smiz:4412673_03609"/>